<protein>
    <recommendedName>
        <fullName evidence="4">NhaP-type Na+/H+ or K+/H+ antiporter</fullName>
    </recommendedName>
</protein>
<evidence type="ECO:0000256" key="1">
    <source>
        <dbReference type="SAM" id="Phobius"/>
    </source>
</evidence>
<feature type="transmembrane region" description="Helical" evidence="1">
    <location>
        <begin position="204"/>
        <end position="234"/>
    </location>
</feature>
<keyword evidence="1" id="KW-0812">Transmembrane</keyword>
<feature type="transmembrane region" description="Helical" evidence="1">
    <location>
        <begin position="131"/>
        <end position="150"/>
    </location>
</feature>
<dbReference type="Proteomes" id="UP000198583">
    <property type="component" value="Unassembled WGS sequence"/>
</dbReference>
<evidence type="ECO:0000313" key="3">
    <source>
        <dbReference type="Proteomes" id="UP000198583"/>
    </source>
</evidence>
<name>A0A1I6D2T3_9PSEU</name>
<feature type="transmembrane region" description="Helical" evidence="1">
    <location>
        <begin position="170"/>
        <end position="192"/>
    </location>
</feature>
<feature type="transmembrane region" description="Helical" evidence="1">
    <location>
        <begin position="69"/>
        <end position="93"/>
    </location>
</feature>
<feature type="transmembrane region" description="Helical" evidence="1">
    <location>
        <begin position="323"/>
        <end position="346"/>
    </location>
</feature>
<reference evidence="3" key="1">
    <citation type="submission" date="2016-10" db="EMBL/GenBank/DDBJ databases">
        <authorList>
            <person name="Varghese N."/>
            <person name="Submissions S."/>
        </authorList>
    </citation>
    <scope>NUCLEOTIDE SEQUENCE [LARGE SCALE GENOMIC DNA]</scope>
    <source>
        <strain evidence="3">DSM 44232</strain>
    </source>
</reference>
<dbReference type="EMBL" id="FOYL01000001">
    <property type="protein sequence ID" value="SFQ99794.1"/>
    <property type="molecule type" value="Genomic_DNA"/>
</dbReference>
<keyword evidence="1" id="KW-0472">Membrane</keyword>
<feature type="transmembrane region" description="Helical" evidence="1">
    <location>
        <begin position="254"/>
        <end position="287"/>
    </location>
</feature>
<dbReference type="RefSeq" id="WP_143138499.1">
    <property type="nucleotide sequence ID" value="NZ_FOYL01000001.1"/>
</dbReference>
<feature type="transmembrane region" description="Helical" evidence="1">
    <location>
        <begin position="39"/>
        <end position="57"/>
    </location>
</feature>
<keyword evidence="1" id="KW-1133">Transmembrane helix</keyword>
<gene>
    <name evidence="2" type="ORF">SAMN04488564_101929</name>
</gene>
<dbReference type="OrthoDB" id="517234at2"/>
<dbReference type="STRING" id="84724.SAMN04488564_101929"/>
<dbReference type="AlphaFoldDB" id="A0A1I6D2T3"/>
<evidence type="ECO:0000313" key="2">
    <source>
        <dbReference type="EMBL" id="SFQ99794.1"/>
    </source>
</evidence>
<feature type="transmembrane region" description="Helical" evidence="1">
    <location>
        <begin position="99"/>
        <end position="119"/>
    </location>
</feature>
<sequence length="376" mass="39144">MTTGAFSATMRRLLLLLVAVGIGWALARGTGMDDLPSSGWYFTAATALLAIGLYNSTFGIDIADVRRHLRIVVTAVTLGVLVKAALIATVMWLAFSSPAYLVLGIAVAQIDPLSTAAAMGSSRLSKRAKSVLAAWAAFDDPITMLLTIYLSALALRAQGATGGTLAQGGLFSFGTNVIANLLLAAAGLGLWWSLSRIRPERVRLVAQLVLVAAVLAVGVWQFLMLGVAIVGLVARPPIAAVLDRITRVAFLTASVLLGFLLVGGVLVPQGVVLGLAAFGAQVLVGLVITGGLARRDRTYIAFAQQNGITAIILVLLLEPDFPGTAAVVAPAVLVINTLHGVFTGFCENYSDALLRRLSGSPRPTRARPPGLGRSEG</sequence>
<keyword evidence="3" id="KW-1185">Reference proteome</keyword>
<proteinExistence type="predicted"/>
<accession>A0A1I6D2T3</accession>
<evidence type="ECO:0008006" key="4">
    <source>
        <dbReference type="Google" id="ProtNLM"/>
    </source>
</evidence>
<organism evidence="2 3">
    <name type="scientific">Lentzea waywayandensis</name>
    <dbReference type="NCBI Taxonomy" id="84724"/>
    <lineage>
        <taxon>Bacteria</taxon>
        <taxon>Bacillati</taxon>
        <taxon>Actinomycetota</taxon>
        <taxon>Actinomycetes</taxon>
        <taxon>Pseudonocardiales</taxon>
        <taxon>Pseudonocardiaceae</taxon>
        <taxon>Lentzea</taxon>
    </lineage>
</organism>